<feature type="domain" description="RNA polymerase sigma-70" evidence="5">
    <location>
        <begin position="78"/>
        <end position="91"/>
    </location>
</feature>
<dbReference type="InterPro" id="IPR000943">
    <property type="entry name" value="RNA_pol_sigma70"/>
</dbReference>
<gene>
    <name evidence="6" type="ORF">ENN90_04955</name>
</gene>
<accession>A0A831LQS8</accession>
<proteinExistence type="predicted"/>
<dbReference type="Pfam" id="PF04539">
    <property type="entry name" value="Sigma70_r3"/>
    <property type="match status" value="1"/>
</dbReference>
<dbReference type="Pfam" id="PF04545">
    <property type="entry name" value="Sigma70_r4"/>
    <property type="match status" value="1"/>
</dbReference>
<evidence type="ECO:0000256" key="1">
    <source>
        <dbReference type="ARBA" id="ARBA00023015"/>
    </source>
</evidence>
<organism evidence="6">
    <name type="scientific">Mariniphaga anaerophila</name>
    <dbReference type="NCBI Taxonomy" id="1484053"/>
    <lineage>
        <taxon>Bacteria</taxon>
        <taxon>Pseudomonadati</taxon>
        <taxon>Bacteroidota</taxon>
        <taxon>Bacteroidia</taxon>
        <taxon>Marinilabiliales</taxon>
        <taxon>Prolixibacteraceae</taxon>
        <taxon>Mariniphaga</taxon>
    </lineage>
</organism>
<dbReference type="PANTHER" id="PTHR30603:SF47">
    <property type="entry name" value="RNA POLYMERASE SIGMA FACTOR SIGD, CHLOROPLASTIC"/>
    <property type="match status" value="1"/>
</dbReference>
<dbReference type="InterPro" id="IPR014284">
    <property type="entry name" value="RNA_pol_sigma-70_dom"/>
</dbReference>
<keyword evidence="3" id="KW-0238">DNA-binding</keyword>
<name>A0A831LQS8_9BACT</name>
<evidence type="ECO:0000256" key="4">
    <source>
        <dbReference type="ARBA" id="ARBA00023163"/>
    </source>
</evidence>
<comment type="caution">
    <text evidence="6">The sequence shown here is derived from an EMBL/GenBank/DDBJ whole genome shotgun (WGS) entry which is preliminary data.</text>
</comment>
<dbReference type="InterPro" id="IPR050239">
    <property type="entry name" value="Sigma-70_RNA_pol_init_factors"/>
</dbReference>
<dbReference type="GO" id="GO:0006352">
    <property type="term" value="P:DNA-templated transcription initiation"/>
    <property type="evidence" value="ECO:0007669"/>
    <property type="project" value="InterPro"/>
</dbReference>
<sequence length="289" mass="33694">MKPFIITQQITKRNVMSLEKYLDEVRKIELLTVEKETELAKRVRKGDEKAREILVKANLRFVISVSKKYQNQGLSLPDLISEGNLGLLKAVESFDETRGFKFITYAVWWIRQSIVQAISEQSRIVRLPANIIWEVHKINHTYFTMQNQLQREPSENEVADKLDFPTGKIKFALNFSSMHFSLDAPLDNEEDITRYDYLKDEDTPEPDQNLIISSLRKDIERSLNSLTKGEAQILKYYFGLNNQPPISCEEIAKIMGFSVYRISKIKEAAIQKLRCKEKSYLLKSYLEMQ</sequence>
<dbReference type="AlphaFoldDB" id="A0A831LQS8"/>
<dbReference type="GO" id="GO:0003677">
    <property type="term" value="F:DNA binding"/>
    <property type="evidence" value="ECO:0007669"/>
    <property type="project" value="UniProtKB-KW"/>
</dbReference>
<keyword evidence="2" id="KW-0731">Sigma factor</keyword>
<evidence type="ECO:0000313" key="6">
    <source>
        <dbReference type="EMBL" id="HDR50957.1"/>
    </source>
</evidence>
<dbReference type="PROSITE" id="PS00715">
    <property type="entry name" value="SIGMA70_1"/>
    <property type="match status" value="1"/>
</dbReference>
<dbReference type="Pfam" id="PF00140">
    <property type="entry name" value="Sigma70_r1_2"/>
    <property type="match status" value="1"/>
</dbReference>
<dbReference type="SUPFAM" id="SSF88659">
    <property type="entry name" value="Sigma3 and sigma4 domains of RNA polymerase sigma factors"/>
    <property type="match status" value="2"/>
</dbReference>
<dbReference type="InterPro" id="IPR007630">
    <property type="entry name" value="RNA_pol_sigma70_r4"/>
</dbReference>
<dbReference type="InterPro" id="IPR013324">
    <property type="entry name" value="RNA_pol_sigma_r3/r4-like"/>
</dbReference>
<evidence type="ECO:0000256" key="3">
    <source>
        <dbReference type="ARBA" id="ARBA00023125"/>
    </source>
</evidence>
<evidence type="ECO:0000259" key="5">
    <source>
        <dbReference type="PROSITE" id="PS00715"/>
    </source>
</evidence>
<dbReference type="NCBIfam" id="TIGR02937">
    <property type="entry name" value="sigma70-ECF"/>
    <property type="match status" value="1"/>
</dbReference>
<dbReference type="InterPro" id="IPR009042">
    <property type="entry name" value="RNA_pol_sigma70_r1_2"/>
</dbReference>
<dbReference type="PANTHER" id="PTHR30603">
    <property type="entry name" value="RNA POLYMERASE SIGMA FACTOR RPO"/>
    <property type="match status" value="1"/>
</dbReference>
<dbReference type="InterPro" id="IPR007627">
    <property type="entry name" value="RNA_pol_sigma70_r2"/>
</dbReference>
<protein>
    <submittedName>
        <fullName evidence="6">RNA polymerase sigma factor RpoD/SigA</fullName>
    </submittedName>
</protein>
<dbReference type="PRINTS" id="PR00046">
    <property type="entry name" value="SIGMA70FCT"/>
</dbReference>
<dbReference type="InterPro" id="IPR036388">
    <property type="entry name" value="WH-like_DNA-bd_sf"/>
</dbReference>
<keyword evidence="1" id="KW-0805">Transcription regulation</keyword>
<dbReference type="Proteomes" id="UP000886047">
    <property type="component" value="Unassembled WGS sequence"/>
</dbReference>
<dbReference type="InterPro" id="IPR007624">
    <property type="entry name" value="RNA_pol_sigma70_r3"/>
</dbReference>
<evidence type="ECO:0000256" key="2">
    <source>
        <dbReference type="ARBA" id="ARBA00023082"/>
    </source>
</evidence>
<dbReference type="GO" id="GO:0016987">
    <property type="term" value="F:sigma factor activity"/>
    <property type="evidence" value="ECO:0007669"/>
    <property type="project" value="UniProtKB-KW"/>
</dbReference>
<dbReference type="EMBL" id="DSDK01000277">
    <property type="protein sequence ID" value="HDR50957.1"/>
    <property type="molecule type" value="Genomic_DNA"/>
</dbReference>
<keyword evidence="4" id="KW-0804">Transcription</keyword>
<dbReference type="InterPro" id="IPR013325">
    <property type="entry name" value="RNA_pol_sigma_r2"/>
</dbReference>
<dbReference type="Gene3D" id="1.10.601.10">
    <property type="entry name" value="RNA Polymerase Primary Sigma Factor"/>
    <property type="match status" value="1"/>
</dbReference>
<reference evidence="6" key="1">
    <citation type="journal article" date="2020" name="mSystems">
        <title>Genome- and Community-Level Interaction Insights into Carbon Utilization and Element Cycling Functions of Hydrothermarchaeota in Hydrothermal Sediment.</title>
        <authorList>
            <person name="Zhou Z."/>
            <person name="Liu Y."/>
            <person name="Xu W."/>
            <person name="Pan J."/>
            <person name="Luo Z.H."/>
            <person name="Li M."/>
        </authorList>
    </citation>
    <scope>NUCLEOTIDE SEQUENCE [LARGE SCALE GENOMIC DNA]</scope>
    <source>
        <strain evidence="6">SpSt-1217</strain>
    </source>
</reference>
<dbReference type="Pfam" id="PF04542">
    <property type="entry name" value="Sigma70_r2"/>
    <property type="match status" value="1"/>
</dbReference>
<dbReference type="Gene3D" id="1.10.10.10">
    <property type="entry name" value="Winged helix-like DNA-binding domain superfamily/Winged helix DNA-binding domain"/>
    <property type="match status" value="2"/>
</dbReference>
<dbReference type="SUPFAM" id="SSF88946">
    <property type="entry name" value="Sigma2 domain of RNA polymerase sigma factors"/>
    <property type="match status" value="1"/>
</dbReference>